<evidence type="ECO:0008006" key="4">
    <source>
        <dbReference type="Google" id="ProtNLM"/>
    </source>
</evidence>
<keyword evidence="1" id="KW-0175">Coiled coil</keyword>
<dbReference type="RefSeq" id="WP_307331330.1">
    <property type="nucleotide sequence ID" value="NZ_JAUSUG010000029.1"/>
</dbReference>
<keyword evidence="3" id="KW-1185">Reference proteome</keyword>
<gene>
    <name evidence="2" type="ORF">J2S74_004959</name>
</gene>
<evidence type="ECO:0000313" key="2">
    <source>
        <dbReference type="EMBL" id="MDQ0257501.1"/>
    </source>
</evidence>
<sequence length="246" mass="28198">MEPNSSEGKQQIIRELVTQIQDDGSFNYVTKFTLTTYATQLKFNNFVVGISPSDDTVISKNIDAVKAQYLLSNLIDCLVNNSLTVQSFAVTKYYLDSLYLLIFENGRLHFTYQPPYLIRSSELCEQLGVSQATIMQMVSNGMETVANVGDFCYPIHNAFYWKDGLWASRIQSLHQQLKLRNQTKEDLIKEIEKEINHFTTRYNGDFYTVFADVLSGQKAKYDLEEPDDFNDWKSLLDDLAELEGNG</sequence>
<evidence type="ECO:0000313" key="3">
    <source>
        <dbReference type="Proteomes" id="UP001230005"/>
    </source>
</evidence>
<dbReference type="EMBL" id="JAUSUG010000029">
    <property type="protein sequence ID" value="MDQ0257501.1"/>
    <property type="molecule type" value="Genomic_DNA"/>
</dbReference>
<proteinExistence type="predicted"/>
<dbReference type="Proteomes" id="UP001230005">
    <property type="component" value="Unassembled WGS sequence"/>
</dbReference>
<accession>A0ABU0A3G6</accession>
<reference evidence="2 3" key="1">
    <citation type="submission" date="2023-07" db="EMBL/GenBank/DDBJ databases">
        <title>Genomic Encyclopedia of Type Strains, Phase IV (KMG-IV): sequencing the most valuable type-strain genomes for metagenomic binning, comparative biology and taxonomic classification.</title>
        <authorList>
            <person name="Goeker M."/>
        </authorList>
    </citation>
    <scope>NUCLEOTIDE SEQUENCE [LARGE SCALE GENOMIC DNA]</scope>
    <source>
        <strain evidence="2 3">DSM 9768</strain>
    </source>
</reference>
<comment type="caution">
    <text evidence="2">The sequence shown here is derived from an EMBL/GenBank/DDBJ whole genome shotgun (WGS) entry which is preliminary data.</text>
</comment>
<name>A0ABU0A3G6_9BACI</name>
<feature type="coiled-coil region" evidence="1">
    <location>
        <begin position="174"/>
        <end position="201"/>
    </location>
</feature>
<protein>
    <recommendedName>
        <fullName evidence="4">DNA-binding protein</fullName>
    </recommendedName>
</protein>
<evidence type="ECO:0000256" key="1">
    <source>
        <dbReference type="SAM" id="Coils"/>
    </source>
</evidence>
<organism evidence="2 3">
    <name type="scientific">Evansella vedderi</name>
    <dbReference type="NCBI Taxonomy" id="38282"/>
    <lineage>
        <taxon>Bacteria</taxon>
        <taxon>Bacillati</taxon>
        <taxon>Bacillota</taxon>
        <taxon>Bacilli</taxon>
        <taxon>Bacillales</taxon>
        <taxon>Bacillaceae</taxon>
        <taxon>Evansella</taxon>
    </lineage>
</organism>